<evidence type="ECO:0000259" key="1">
    <source>
        <dbReference type="Pfam" id="PF14361"/>
    </source>
</evidence>
<evidence type="ECO:0000313" key="3">
    <source>
        <dbReference type="Proteomes" id="UP000824005"/>
    </source>
</evidence>
<reference evidence="2" key="2">
    <citation type="submission" date="2021-04" db="EMBL/GenBank/DDBJ databases">
        <authorList>
            <person name="Gilroy R."/>
        </authorList>
    </citation>
    <scope>NUCLEOTIDE SEQUENCE</scope>
    <source>
        <strain evidence="2">ChiGjej1B1-98</strain>
    </source>
</reference>
<evidence type="ECO:0000313" key="2">
    <source>
        <dbReference type="EMBL" id="HIY65331.1"/>
    </source>
</evidence>
<feature type="non-terminal residue" evidence="2">
    <location>
        <position position="178"/>
    </location>
</feature>
<protein>
    <recommendedName>
        <fullName evidence="1">RsbT co-antagonist protein RsbRD N-terminal domain-containing protein</fullName>
    </recommendedName>
</protein>
<gene>
    <name evidence="2" type="ORF">H9830_03520</name>
</gene>
<dbReference type="AlphaFoldDB" id="A0A9D1YTP8"/>
<dbReference type="EMBL" id="DXDC01000105">
    <property type="protein sequence ID" value="HIY65331.1"/>
    <property type="molecule type" value="Genomic_DNA"/>
</dbReference>
<name>A0A9D1YTP8_9MICO</name>
<comment type="caution">
    <text evidence="2">The sequence shown here is derived from an EMBL/GenBank/DDBJ whole genome shotgun (WGS) entry which is preliminary data.</text>
</comment>
<dbReference type="Proteomes" id="UP000824005">
    <property type="component" value="Unassembled WGS sequence"/>
</dbReference>
<proteinExistence type="predicted"/>
<organism evidence="2 3">
    <name type="scientific">Candidatus Agrococcus pullicola</name>
    <dbReference type="NCBI Taxonomy" id="2838429"/>
    <lineage>
        <taxon>Bacteria</taxon>
        <taxon>Bacillati</taxon>
        <taxon>Actinomycetota</taxon>
        <taxon>Actinomycetes</taxon>
        <taxon>Micrococcales</taxon>
        <taxon>Microbacteriaceae</taxon>
        <taxon>Agrococcus</taxon>
    </lineage>
</organism>
<dbReference type="InterPro" id="IPR025751">
    <property type="entry name" value="RsbRD_N_dom"/>
</dbReference>
<sequence length="178" mass="20518">MTEIDFVSDDDVWAGVIERLRERRIELRESFIDGFPTEVHYGPDRVPTGDVVEVVDDSMEMFLRLLSDAPLSDWLRTYPERIGTRRARQGIEIESLLEGVRTNFTVLWHALRDELEDEHPKLLVAKVDQLLALVERHVSRVQLAHSEETARIAKDTQYATDRTLMAFLSQEDPAQDAT</sequence>
<dbReference type="Pfam" id="PF14361">
    <property type="entry name" value="RsbRD_N"/>
    <property type="match status" value="1"/>
</dbReference>
<feature type="domain" description="RsbT co-antagonist protein RsbRD N-terminal" evidence="1">
    <location>
        <begin position="31"/>
        <end position="156"/>
    </location>
</feature>
<accession>A0A9D1YTP8</accession>
<reference evidence="2" key="1">
    <citation type="journal article" date="2021" name="PeerJ">
        <title>Extensive microbial diversity within the chicken gut microbiome revealed by metagenomics and culture.</title>
        <authorList>
            <person name="Gilroy R."/>
            <person name="Ravi A."/>
            <person name="Getino M."/>
            <person name="Pursley I."/>
            <person name="Horton D.L."/>
            <person name="Alikhan N.F."/>
            <person name="Baker D."/>
            <person name="Gharbi K."/>
            <person name="Hall N."/>
            <person name="Watson M."/>
            <person name="Adriaenssens E.M."/>
            <person name="Foster-Nyarko E."/>
            <person name="Jarju S."/>
            <person name="Secka A."/>
            <person name="Antonio M."/>
            <person name="Oren A."/>
            <person name="Chaudhuri R.R."/>
            <person name="La Ragione R."/>
            <person name="Hildebrand F."/>
            <person name="Pallen M.J."/>
        </authorList>
    </citation>
    <scope>NUCLEOTIDE SEQUENCE</scope>
    <source>
        <strain evidence="2">ChiGjej1B1-98</strain>
    </source>
</reference>